<dbReference type="EMBL" id="CP032489">
    <property type="protein sequence ID" value="AYD46245.1"/>
    <property type="molecule type" value="Genomic_DNA"/>
</dbReference>
<dbReference type="InterPro" id="IPR009282">
    <property type="entry name" value="DUF937"/>
</dbReference>
<gene>
    <name evidence="2" type="ORF">D6B99_00575</name>
</gene>
<dbReference type="RefSeq" id="WP_119984072.1">
    <property type="nucleotide sequence ID" value="NZ_CP032489.1"/>
</dbReference>
<dbReference type="AlphaFoldDB" id="A0A386HKJ5"/>
<dbReference type="Proteomes" id="UP000266118">
    <property type="component" value="Chromosome"/>
</dbReference>
<name>A0A386HKJ5_9BACT</name>
<dbReference type="KEGG" id="ark:D6B99_00575"/>
<evidence type="ECO:0000256" key="1">
    <source>
        <dbReference type="SAM" id="Phobius"/>
    </source>
</evidence>
<dbReference type="Pfam" id="PF06078">
    <property type="entry name" value="DUF937"/>
    <property type="match status" value="1"/>
</dbReference>
<keyword evidence="1" id="KW-1133">Transmembrane helix</keyword>
<feature type="transmembrane region" description="Helical" evidence="1">
    <location>
        <begin position="163"/>
        <end position="184"/>
    </location>
</feature>
<organism evidence="2 3">
    <name type="scientific">Arachidicoccus soli</name>
    <dbReference type="NCBI Taxonomy" id="2341117"/>
    <lineage>
        <taxon>Bacteria</taxon>
        <taxon>Pseudomonadati</taxon>
        <taxon>Bacteroidota</taxon>
        <taxon>Chitinophagia</taxon>
        <taxon>Chitinophagales</taxon>
        <taxon>Chitinophagaceae</taxon>
        <taxon>Arachidicoccus</taxon>
    </lineage>
</organism>
<reference evidence="2 3" key="1">
    <citation type="submission" date="2018-09" db="EMBL/GenBank/DDBJ databases">
        <title>Arachidicoccus sp. nov., a bacterium isolated from soil.</title>
        <authorList>
            <person name="Weon H.-Y."/>
            <person name="Kwon S.-W."/>
            <person name="Lee S.A."/>
        </authorList>
    </citation>
    <scope>NUCLEOTIDE SEQUENCE [LARGE SCALE GENOMIC DNA]</scope>
    <source>
        <strain evidence="2 3">KIS59-12</strain>
    </source>
</reference>
<sequence length="258" mass="28131">MDSKILYYTKSNLEGNFLQNAAAKTGEKLENLSKAVSAIVPTIFGGMSNKVTNEPSFLPTIISESKNVFTNQSLSHLDEFVGENKKDVEVTQVNSFLFDVFGGSLHHIIEKIASFAGIKNSSTRQLFDASGVASLNSIGKNIIEEGGSSESINNFLEKNKPGFLSIIPASLGLSLLLSGAHSPMTDANNIQQQSNTYQMQKSNSFLKTLLITVIGMVIIVALFRSCWGNEKEHDHVRGSHEQATSMIITNNNIVNNFI</sequence>
<proteinExistence type="predicted"/>
<evidence type="ECO:0000313" key="2">
    <source>
        <dbReference type="EMBL" id="AYD46245.1"/>
    </source>
</evidence>
<accession>A0A386HKJ5</accession>
<dbReference type="OrthoDB" id="9782229at2"/>
<keyword evidence="1" id="KW-0812">Transmembrane</keyword>
<feature type="transmembrane region" description="Helical" evidence="1">
    <location>
        <begin position="204"/>
        <end position="223"/>
    </location>
</feature>
<keyword evidence="1" id="KW-0472">Membrane</keyword>
<keyword evidence="3" id="KW-1185">Reference proteome</keyword>
<protein>
    <submittedName>
        <fullName evidence="2">DUF937 domain-containing protein</fullName>
    </submittedName>
</protein>
<evidence type="ECO:0000313" key="3">
    <source>
        <dbReference type="Proteomes" id="UP000266118"/>
    </source>
</evidence>